<reference evidence="1 2" key="1">
    <citation type="submission" date="2014-04" db="EMBL/GenBank/DDBJ databases">
        <authorList>
            <consortium name="DOE Joint Genome Institute"/>
            <person name="Kuo A."/>
            <person name="Gay G."/>
            <person name="Dore J."/>
            <person name="Kohler A."/>
            <person name="Nagy L.G."/>
            <person name="Floudas D."/>
            <person name="Copeland A."/>
            <person name="Barry K.W."/>
            <person name="Cichocki N."/>
            <person name="Veneault-Fourrey C."/>
            <person name="LaButti K."/>
            <person name="Lindquist E.A."/>
            <person name="Lipzen A."/>
            <person name="Lundell T."/>
            <person name="Morin E."/>
            <person name="Murat C."/>
            <person name="Sun H."/>
            <person name="Tunlid A."/>
            <person name="Henrissat B."/>
            <person name="Grigoriev I.V."/>
            <person name="Hibbett D.S."/>
            <person name="Martin F."/>
            <person name="Nordberg H.P."/>
            <person name="Cantor M.N."/>
            <person name="Hua S.X."/>
        </authorList>
    </citation>
    <scope>NUCLEOTIDE SEQUENCE [LARGE SCALE GENOMIC DNA]</scope>
    <source>
        <strain evidence="2">h7</strain>
    </source>
</reference>
<keyword evidence="2" id="KW-1185">Reference proteome</keyword>
<dbReference type="Proteomes" id="UP000053424">
    <property type="component" value="Unassembled WGS sequence"/>
</dbReference>
<accession>A0A0C3CA72</accession>
<dbReference type="HOGENOM" id="CLU_2904430_0_0_1"/>
<gene>
    <name evidence="1" type="ORF">M413DRAFT_346011</name>
</gene>
<dbReference type="AlphaFoldDB" id="A0A0C3CA72"/>
<name>A0A0C3CA72_HEBCY</name>
<evidence type="ECO:0000313" key="1">
    <source>
        <dbReference type="EMBL" id="KIM45715.1"/>
    </source>
</evidence>
<dbReference type="EMBL" id="KN831772">
    <property type="protein sequence ID" value="KIM45715.1"/>
    <property type="molecule type" value="Genomic_DNA"/>
</dbReference>
<sequence length="62" mass="6872">MMIPTTSHPIMSGISMSYPESENIFYVSRRGGKLLRVCGTVPNFHSMPLPNDGLREGVTSHH</sequence>
<organism evidence="1 2">
    <name type="scientific">Hebeloma cylindrosporum</name>
    <dbReference type="NCBI Taxonomy" id="76867"/>
    <lineage>
        <taxon>Eukaryota</taxon>
        <taxon>Fungi</taxon>
        <taxon>Dikarya</taxon>
        <taxon>Basidiomycota</taxon>
        <taxon>Agaricomycotina</taxon>
        <taxon>Agaricomycetes</taxon>
        <taxon>Agaricomycetidae</taxon>
        <taxon>Agaricales</taxon>
        <taxon>Agaricineae</taxon>
        <taxon>Hymenogastraceae</taxon>
        <taxon>Hebeloma</taxon>
    </lineage>
</organism>
<reference evidence="2" key="2">
    <citation type="submission" date="2015-01" db="EMBL/GenBank/DDBJ databases">
        <title>Evolutionary Origins and Diversification of the Mycorrhizal Mutualists.</title>
        <authorList>
            <consortium name="DOE Joint Genome Institute"/>
            <consortium name="Mycorrhizal Genomics Consortium"/>
            <person name="Kohler A."/>
            <person name="Kuo A."/>
            <person name="Nagy L.G."/>
            <person name="Floudas D."/>
            <person name="Copeland A."/>
            <person name="Barry K.W."/>
            <person name="Cichocki N."/>
            <person name="Veneault-Fourrey C."/>
            <person name="LaButti K."/>
            <person name="Lindquist E.A."/>
            <person name="Lipzen A."/>
            <person name="Lundell T."/>
            <person name="Morin E."/>
            <person name="Murat C."/>
            <person name="Riley R."/>
            <person name="Ohm R."/>
            <person name="Sun H."/>
            <person name="Tunlid A."/>
            <person name="Henrissat B."/>
            <person name="Grigoriev I.V."/>
            <person name="Hibbett D.S."/>
            <person name="Martin F."/>
        </authorList>
    </citation>
    <scope>NUCLEOTIDE SEQUENCE [LARGE SCALE GENOMIC DNA]</scope>
    <source>
        <strain evidence="2">h7</strain>
    </source>
</reference>
<proteinExistence type="predicted"/>
<protein>
    <submittedName>
        <fullName evidence="1">Uncharacterized protein</fullName>
    </submittedName>
</protein>
<evidence type="ECO:0000313" key="2">
    <source>
        <dbReference type="Proteomes" id="UP000053424"/>
    </source>
</evidence>